<evidence type="ECO:0000256" key="3">
    <source>
        <dbReference type="ARBA" id="ARBA00022989"/>
    </source>
</evidence>
<evidence type="ECO:0000256" key="6">
    <source>
        <dbReference type="SAM" id="Phobius"/>
    </source>
</evidence>
<keyword evidence="3 6" id="KW-1133">Transmembrane helix</keyword>
<dbReference type="InterPro" id="IPR043203">
    <property type="entry name" value="VGCC_Ca_Na"/>
</dbReference>
<dbReference type="Gene3D" id="1.10.238.10">
    <property type="entry name" value="EF-hand"/>
    <property type="match status" value="1"/>
</dbReference>
<dbReference type="AlphaFoldDB" id="A0A7S2HJ24"/>
<dbReference type="GO" id="GO:0001518">
    <property type="term" value="C:voltage-gated sodium channel complex"/>
    <property type="evidence" value="ECO:0007669"/>
    <property type="project" value="TreeGrafter"/>
</dbReference>
<name>A0A7S2HJ24_9STRA</name>
<feature type="domain" description="EF-hand" evidence="7">
    <location>
        <begin position="243"/>
        <end position="278"/>
    </location>
</feature>
<evidence type="ECO:0000259" key="7">
    <source>
        <dbReference type="PROSITE" id="PS50222"/>
    </source>
</evidence>
<dbReference type="InterPro" id="IPR002048">
    <property type="entry name" value="EF_hand_dom"/>
</dbReference>
<proteinExistence type="predicted"/>
<dbReference type="GO" id="GO:0005248">
    <property type="term" value="F:voltage-gated sodium channel activity"/>
    <property type="evidence" value="ECO:0007669"/>
    <property type="project" value="TreeGrafter"/>
</dbReference>
<feature type="transmembrane region" description="Helical" evidence="6">
    <location>
        <begin position="41"/>
        <end position="60"/>
    </location>
</feature>
<evidence type="ECO:0000256" key="2">
    <source>
        <dbReference type="ARBA" id="ARBA00022692"/>
    </source>
</evidence>
<protein>
    <recommendedName>
        <fullName evidence="7">EF-hand domain-containing protein</fullName>
    </recommendedName>
</protein>
<dbReference type="SUPFAM" id="SSF47473">
    <property type="entry name" value="EF-hand"/>
    <property type="match status" value="1"/>
</dbReference>
<dbReference type="GO" id="GO:0005509">
    <property type="term" value="F:calcium ion binding"/>
    <property type="evidence" value="ECO:0007669"/>
    <property type="project" value="InterPro"/>
</dbReference>
<sequence>MDVINFSGLRLLRLFKLAKSISTLRGVVEALMASVGSVSSVMAIFLLFNYIMGVAGMMFFHRNDIARFGTLNKSFMTMWIVETFDQWDQYMYTAIYGCNAFGYDATIYDPENTTRKIVYGTQSYPCDEAFAYGWGAAGYFIVLVIIGGLILPTLLIGVISISFSKSTHAIEEENSRRIKLSRVRAKITQWEENEGRKILSKSQSRYMSVVFSMIDVNSTGELPQTQVLPVIEYVSNTLLKGGLHKKNIRIMYDIMDVDADSTIDWCEFVWFIANVKHKLGKGGMANMQRAESVKDFKTIGQSPVNGGQVIRRLDKLLFQIDERTKKLKADRDELINTKKVVSRKSALGEADGSLDIFLTDLQSSFDQGDGYFSNKLFCGGGDNASDAGSIGDLSDAGDLSESDVSENGSVASIGSIGSMGSPLSGDGYEMVEPRSPLH</sequence>
<dbReference type="InterPro" id="IPR005821">
    <property type="entry name" value="Ion_trans_dom"/>
</dbReference>
<dbReference type="PROSITE" id="PS50222">
    <property type="entry name" value="EF_HAND_2"/>
    <property type="match status" value="1"/>
</dbReference>
<dbReference type="EMBL" id="HBGS01061617">
    <property type="protein sequence ID" value="CAD9492367.1"/>
    <property type="molecule type" value="Transcribed_RNA"/>
</dbReference>
<accession>A0A7S2HJ24</accession>
<reference evidence="8" key="1">
    <citation type="submission" date="2021-01" db="EMBL/GenBank/DDBJ databases">
        <authorList>
            <person name="Corre E."/>
            <person name="Pelletier E."/>
            <person name="Niang G."/>
            <person name="Scheremetjew M."/>
            <person name="Finn R."/>
            <person name="Kale V."/>
            <person name="Holt S."/>
            <person name="Cochrane G."/>
            <person name="Meng A."/>
            <person name="Brown T."/>
            <person name="Cohen L."/>
        </authorList>
    </citation>
    <scope>NUCLEOTIDE SEQUENCE</scope>
    <source>
        <strain evidence="8">CCMP1381</strain>
    </source>
</reference>
<dbReference type="Gene3D" id="1.10.287.70">
    <property type="match status" value="1"/>
</dbReference>
<keyword evidence="4 6" id="KW-0472">Membrane</keyword>
<gene>
    <name evidence="8" type="ORF">DSPE1174_LOCUS32164</name>
</gene>
<dbReference type="InterPro" id="IPR011992">
    <property type="entry name" value="EF-hand-dom_pair"/>
</dbReference>
<dbReference type="PANTHER" id="PTHR10037">
    <property type="entry name" value="VOLTAGE-GATED CATION CHANNEL CALCIUM AND SODIUM"/>
    <property type="match status" value="1"/>
</dbReference>
<keyword evidence="2 6" id="KW-0812">Transmembrane</keyword>
<dbReference type="PANTHER" id="PTHR10037:SF62">
    <property type="entry name" value="SODIUM CHANNEL PROTEIN 60E"/>
    <property type="match status" value="1"/>
</dbReference>
<dbReference type="SUPFAM" id="SSF81324">
    <property type="entry name" value="Voltage-gated potassium channels"/>
    <property type="match status" value="1"/>
</dbReference>
<feature type="transmembrane region" description="Helical" evidence="6">
    <location>
        <begin position="139"/>
        <end position="163"/>
    </location>
</feature>
<evidence type="ECO:0000256" key="4">
    <source>
        <dbReference type="ARBA" id="ARBA00023136"/>
    </source>
</evidence>
<comment type="subcellular location">
    <subcellularLocation>
        <location evidence="1">Membrane</location>
        <topology evidence="1">Multi-pass membrane protein</topology>
    </subcellularLocation>
</comment>
<feature type="region of interest" description="Disordered" evidence="5">
    <location>
        <begin position="392"/>
        <end position="438"/>
    </location>
</feature>
<evidence type="ECO:0000313" key="8">
    <source>
        <dbReference type="EMBL" id="CAD9492367.1"/>
    </source>
</evidence>
<dbReference type="Pfam" id="PF00520">
    <property type="entry name" value="Ion_trans"/>
    <property type="match status" value="1"/>
</dbReference>
<evidence type="ECO:0000256" key="5">
    <source>
        <dbReference type="SAM" id="MobiDB-lite"/>
    </source>
</evidence>
<evidence type="ECO:0000256" key="1">
    <source>
        <dbReference type="ARBA" id="ARBA00004141"/>
    </source>
</evidence>
<organism evidence="8">
    <name type="scientific">Octactis speculum</name>
    <dbReference type="NCBI Taxonomy" id="3111310"/>
    <lineage>
        <taxon>Eukaryota</taxon>
        <taxon>Sar</taxon>
        <taxon>Stramenopiles</taxon>
        <taxon>Ochrophyta</taxon>
        <taxon>Dictyochophyceae</taxon>
        <taxon>Dictyochales</taxon>
        <taxon>Dictyochaceae</taxon>
        <taxon>Octactis</taxon>
    </lineage>
</organism>